<organism evidence="2 3">
    <name type="scientific">Gossypium australe</name>
    <dbReference type="NCBI Taxonomy" id="47621"/>
    <lineage>
        <taxon>Eukaryota</taxon>
        <taxon>Viridiplantae</taxon>
        <taxon>Streptophyta</taxon>
        <taxon>Embryophyta</taxon>
        <taxon>Tracheophyta</taxon>
        <taxon>Spermatophyta</taxon>
        <taxon>Magnoliopsida</taxon>
        <taxon>eudicotyledons</taxon>
        <taxon>Gunneridae</taxon>
        <taxon>Pentapetalae</taxon>
        <taxon>rosids</taxon>
        <taxon>malvids</taxon>
        <taxon>Malvales</taxon>
        <taxon>Malvaceae</taxon>
        <taxon>Malvoideae</taxon>
        <taxon>Gossypium</taxon>
    </lineage>
</organism>
<proteinExistence type="predicted"/>
<feature type="compositionally biased region" description="Polar residues" evidence="1">
    <location>
        <begin position="50"/>
        <end position="61"/>
    </location>
</feature>
<reference evidence="2" key="1">
    <citation type="submission" date="2019-08" db="EMBL/GenBank/DDBJ databases">
        <authorList>
            <person name="Liu F."/>
        </authorList>
    </citation>
    <scope>NUCLEOTIDE SEQUENCE [LARGE SCALE GENOMIC DNA]</scope>
    <source>
        <strain evidence="2">PA1801</strain>
        <tissue evidence="2">Leaf</tissue>
    </source>
</reference>
<feature type="region of interest" description="Disordered" evidence="1">
    <location>
        <begin position="40"/>
        <end position="61"/>
    </location>
</feature>
<gene>
    <name evidence="2" type="ORF">EPI10_023948</name>
</gene>
<dbReference type="AlphaFoldDB" id="A0A5B6VWW2"/>
<dbReference type="Proteomes" id="UP000325315">
    <property type="component" value="Unassembled WGS sequence"/>
</dbReference>
<dbReference type="EMBL" id="SMMG02000005">
    <property type="protein sequence ID" value="KAA3473583.1"/>
    <property type="molecule type" value="Genomic_DNA"/>
</dbReference>
<protein>
    <submittedName>
        <fullName evidence="2">Uncharacterized protein</fullName>
    </submittedName>
</protein>
<sequence length="61" mass="6770">MYVALRVRDSRVSDSILNGSTGTSKTRMSMRLIRGGTVKSKLAQIRESPETSSHYPTITLQ</sequence>
<accession>A0A5B6VWW2</accession>
<evidence type="ECO:0000256" key="1">
    <source>
        <dbReference type="SAM" id="MobiDB-lite"/>
    </source>
</evidence>
<evidence type="ECO:0000313" key="2">
    <source>
        <dbReference type="EMBL" id="KAA3473583.1"/>
    </source>
</evidence>
<evidence type="ECO:0000313" key="3">
    <source>
        <dbReference type="Proteomes" id="UP000325315"/>
    </source>
</evidence>
<comment type="caution">
    <text evidence="2">The sequence shown here is derived from an EMBL/GenBank/DDBJ whole genome shotgun (WGS) entry which is preliminary data.</text>
</comment>
<keyword evidence="3" id="KW-1185">Reference proteome</keyword>
<name>A0A5B6VWW2_9ROSI</name>